<name>A0A941HTB5_9BACI</name>
<reference evidence="3 4" key="1">
    <citation type="submission" date="2021-04" db="EMBL/GenBank/DDBJ databases">
        <title>Allobacillus sp. nov. SKP8-2 isolated from shrimp paste.</title>
        <authorList>
            <person name="Tanasupawat S."/>
            <person name="Yiamsombat S."/>
            <person name="Kanchanasin P."/>
            <person name="Kuncharoen N."/>
        </authorList>
    </citation>
    <scope>NUCLEOTIDE SEQUENCE [LARGE SCALE GENOMIC DNA]</scope>
    <source>
        <strain evidence="3 4">SKP8-2</strain>
    </source>
</reference>
<keyword evidence="1" id="KW-0175">Coiled coil</keyword>
<dbReference type="Proteomes" id="UP000675431">
    <property type="component" value="Unassembled WGS sequence"/>
</dbReference>
<dbReference type="InterPro" id="IPR012341">
    <property type="entry name" value="6hp_glycosidase-like_sf"/>
</dbReference>
<dbReference type="AlphaFoldDB" id="A0A941HTB5"/>
<dbReference type="EMBL" id="JAGSIE010000025">
    <property type="protein sequence ID" value="MBR7554258.1"/>
    <property type="molecule type" value="Genomic_DNA"/>
</dbReference>
<comment type="caution">
    <text evidence="3">The sequence shown here is derived from an EMBL/GenBank/DDBJ whole genome shotgun (WGS) entry which is preliminary data.</text>
</comment>
<proteinExistence type="predicted"/>
<feature type="coiled-coil region" evidence="1">
    <location>
        <begin position="377"/>
        <end position="404"/>
    </location>
</feature>
<keyword evidence="4" id="KW-1185">Reference proteome</keyword>
<dbReference type="PIRSF" id="PIRSF006402">
    <property type="entry name" value="UCP006402_thioredoxin"/>
    <property type="match status" value="1"/>
</dbReference>
<dbReference type="Gene3D" id="3.40.30.10">
    <property type="entry name" value="Glutaredoxin"/>
    <property type="match status" value="1"/>
</dbReference>
<sequence>MHKPNRLINEKSPYLLQHAYNPVDWYPWGEEAFDQAKKENKPIFLSIGYSTCHWCHVMAHESFEDEKTATLLNDRFISIKVDREERPDVDSVYMKICQQMTGHGGWPMSVFMTPDHIPFYAGTYFPPKGRYGLPSFQEVVKQLYETYKNDPKQIEDVTTSVERAIERSQLKASEQRLDQNAVHRGYELFTRLYDETYGGFGGAPKFPAPQNILFLLNYYNQTNNEQALHMAEHTLQAMANGGLWDHVGFGFTRYATDEKWLVPHFEKMLYDQAFLLMAYTEAYQVTRNPFYQQISEQVIQFVKREMTSEEGFFYSGIDADSEGQEGKYYVWSYEEVYQILGEQLGDLYTDAYQITKQGNFEEKNIPHLIDVDLKQVAERHQLSVHELSKQLEEARNLLLNEREKRIYPHVDDKMLTSWNAMMITALLKAAKAYQQPEYTDMASQALTFIEENMYQNSRLMARYREKDVKYKAYLDDYAYLTWAYLEYYEIDFDLTYLQKAKQLMDELFTLFWDDQEGGFFFYGDDGETLIDREKEIQEGAIPSGNSVAGVLLARLGSLTGESDYIEKLEAMYHLFYPIVQKHPYVTSFFLQSLLMTDFPSKEVVLLGNKEADSFNEFIQHYQQSYSPQLTLIAGDATELAKVAPFAEGYRQFNGQTTIFVCENFSCQAPSTDYMDVIDQLFGK</sequence>
<dbReference type="GO" id="GO:0005975">
    <property type="term" value="P:carbohydrate metabolic process"/>
    <property type="evidence" value="ECO:0007669"/>
    <property type="project" value="InterPro"/>
</dbReference>
<dbReference type="Gene3D" id="1.50.10.10">
    <property type="match status" value="1"/>
</dbReference>
<dbReference type="InterPro" id="IPR008928">
    <property type="entry name" value="6-hairpin_glycosidase_sf"/>
</dbReference>
<dbReference type="SUPFAM" id="SSF52833">
    <property type="entry name" value="Thioredoxin-like"/>
    <property type="match status" value="1"/>
</dbReference>
<protein>
    <submittedName>
        <fullName evidence="3">Thioredoxin domain-containing protein</fullName>
    </submittedName>
</protein>
<dbReference type="RefSeq" id="WP_212370335.1">
    <property type="nucleotide sequence ID" value="NZ_JAGSIE010000025.1"/>
</dbReference>
<dbReference type="PANTHER" id="PTHR42899:SF1">
    <property type="entry name" value="SPERMATOGENESIS-ASSOCIATED PROTEIN 20"/>
    <property type="match status" value="1"/>
</dbReference>
<feature type="domain" description="Spermatogenesis-associated protein 20-like TRX" evidence="2">
    <location>
        <begin position="4"/>
        <end position="165"/>
    </location>
</feature>
<dbReference type="PANTHER" id="PTHR42899">
    <property type="entry name" value="SPERMATOGENESIS-ASSOCIATED PROTEIN 20"/>
    <property type="match status" value="1"/>
</dbReference>
<evidence type="ECO:0000259" key="2">
    <source>
        <dbReference type="Pfam" id="PF03190"/>
    </source>
</evidence>
<evidence type="ECO:0000313" key="4">
    <source>
        <dbReference type="Proteomes" id="UP000675431"/>
    </source>
</evidence>
<dbReference type="SUPFAM" id="SSF48208">
    <property type="entry name" value="Six-hairpin glycosidases"/>
    <property type="match status" value="1"/>
</dbReference>
<evidence type="ECO:0000313" key="3">
    <source>
        <dbReference type="EMBL" id="MBR7554258.1"/>
    </source>
</evidence>
<evidence type="ECO:0000256" key="1">
    <source>
        <dbReference type="SAM" id="Coils"/>
    </source>
</evidence>
<organism evidence="3 4">
    <name type="scientific">Allobacillus saliphilus</name>
    <dbReference type="NCBI Taxonomy" id="2912308"/>
    <lineage>
        <taxon>Bacteria</taxon>
        <taxon>Bacillati</taxon>
        <taxon>Bacillota</taxon>
        <taxon>Bacilli</taxon>
        <taxon>Bacillales</taxon>
        <taxon>Bacillaceae</taxon>
        <taxon>Allobacillus</taxon>
    </lineage>
</organism>
<gene>
    <name evidence="3" type="ORF">KC820_08830</name>
</gene>
<dbReference type="CDD" id="cd02955">
    <property type="entry name" value="SSP411"/>
    <property type="match status" value="1"/>
</dbReference>
<dbReference type="InterPro" id="IPR024705">
    <property type="entry name" value="Ssp411"/>
</dbReference>
<dbReference type="Gene3D" id="1.50.10.20">
    <property type="match status" value="1"/>
</dbReference>
<accession>A0A941HTB5</accession>
<dbReference type="InterPro" id="IPR036249">
    <property type="entry name" value="Thioredoxin-like_sf"/>
</dbReference>
<dbReference type="InterPro" id="IPR004879">
    <property type="entry name" value="Ssp411-like_TRX"/>
</dbReference>
<dbReference type="Pfam" id="PF03190">
    <property type="entry name" value="Thioredox_DsbH"/>
    <property type="match status" value="1"/>
</dbReference>